<proteinExistence type="predicted"/>
<sequence>MKEATMKSQGAIPKVERTIVEEQQVIKQSYSKMMKSIGAELKNINPFLYNQSRSKQGPTKATPGHHSSNDFNMMPSENQEQQTNALLSHNTNEVTSNMSNTNAGVTGLIGMPVRAAPMTAQHGQRRKLRPQSPNTQLVNLNISATVNSSTVFQVQDAQSSEQIHHQRIRSGYTQKQDSETVIGLGQSHGQMRIKQNLNSESKRDQYDVRQDESRANLIVDNLVIGSSMGDANKVFLGTKISQRILNQPSGAQLNMSKSGFTHSYRKNISRPITSKGLVLNQSNGSIAYPHRVAGLELLQKDTRQLPPQVQQELINYNGVFSAKTFEMIVPEDDQIIRVAQLNNYNVNNNRQMSQRISPRQMRGSHTLGGGSAKVSIAQTPVDYLQSRRNLQRGTSSIQELRNQITSVRASQRQSLNMAQLASAVTPNASNKLRVFQRLKKGTVFKDGDFEAKKPSNDAGFKLI</sequence>
<name>A0A8J8T9Y6_HALGN</name>
<gene>
    <name evidence="2" type="ORF">FGO68_gene7641</name>
</gene>
<keyword evidence="3" id="KW-1185">Reference proteome</keyword>
<reference evidence="2" key="1">
    <citation type="submission" date="2019-06" db="EMBL/GenBank/DDBJ databases">
        <authorList>
            <person name="Zheng W."/>
        </authorList>
    </citation>
    <scope>NUCLEOTIDE SEQUENCE</scope>
    <source>
        <strain evidence="2">QDHG01</strain>
    </source>
</reference>
<evidence type="ECO:0000313" key="2">
    <source>
        <dbReference type="EMBL" id="TNV87739.1"/>
    </source>
</evidence>
<dbReference type="EMBL" id="RRYP01000252">
    <property type="protein sequence ID" value="TNV87739.1"/>
    <property type="molecule type" value="Genomic_DNA"/>
</dbReference>
<dbReference type="Proteomes" id="UP000785679">
    <property type="component" value="Unassembled WGS sequence"/>
</dbReference>
<feature type="region of interest" description="Disordered" evidence="1">
    <location>
        <begin position="50"/>
        <end position="83"/>
    </location>
</feature>
<organism evidence="2 3">
    <name type="scientific">Halteria grandinella</name>
    <dbReference type="NCBI Taxonomy" id="5974"/>
    <lineage>
        <taxon>Eukaryota</taxon>
        <taxon>Sar</taxon>
        <taxon>Alveolata</taxon>
        <taxon>Ciliophora</taxon>
        <taxon>Intramacronucleata</taxon>
        <taxon>Spirotrichea</taxon>
        <taxon>Stichotrichia</taxon>
        <taxon>Sporadotrichida</taxon>
        <taxon>Halteriidae</taxon>
        <taxon>Halteria</taxon>
    </lineage>
</organism>
<accession>A0A8J8T9Y6</accession>
<dbReference type="AlphaFoldDB" id="A0A8J8T9Y6"/>
<comment type="caution">
    <text evidence="2">The sequence shown here is derived from an EMBL/GenBank/DDBJ whole genome shotgun (WGS) entry which is preliminary data.</text>
</comment>
<protein>
    <submittedName>
        <fullName evidence="2">Uncharacterized protein</fullName>
    </submittedName>
</protein>
<evidence type="ECO:0000256" key="1">
    <source>
        <dbReference type="SAM" id="MobiDB-lite"/>
    </source>
</evidence>
<evidence type="ECO:0000313" key="3">
    <source>
        <dbReference type="Proteomes" id="UP000785679"/>
    </source>
</evidence>